<keyword evidence="1" id="KW-1133">Transmembrane helix</keyword>
<evidence type="ECO:0000313" key="3">
    <source>
        <dbReference type="EMBL" id="OSO97170.1"/>
    </source>
</evidence>
<dbReference type="EMBL" id="NBYN01000004">
    <property type="protein sequence ID" value="OSO97170.1"/>
    <property type="molecule type" value="Genomic_DNA"/>
</dbReference>
<feature type="transmembrane region" description="Helical" evidence="1">
    <location>
        <begin position="109"/>
        <end position="126"/>
    </location>
</feature>
<evidence type="ECO:0000259" key="2">
    <source>
        <dbReference type="Pfam" id="PF13239"/>
    </source>
</evidence>
<evidence type="ECO:0000256" key="1">
    <source>
        <dbReference type="SAM" id="Phobius"/>
    </source>
</evidence>
<dbReference type="AlphaFoldDB" id="A0A1X4GJC9"/>
<proteinExistence type="predicted"/>
<dbReference type="RefSeq" id="WP_071249792.1">
    <property type="nucleotide sequence ID" value="NZ_NBYN01000004.1"/>
</dbReference>
<reference evidence="4" key="1">
    <citation type="submission" date="2017-04" db="EMBL/GenBank/DDBJ databases">
        <authorList>
            <person name="Abreu V.A."/>
            <person name="Popin R.V."/>
            <person name="Rigonato J."/>
            <person name="Andreote A.P."/>
            <person name="Schaker P.C."/>
            <person name="Hoff-Risseti C."/>
            <person name="Alvarenga D.O."/>
            <person name="Varani A.M."/>
            <person name="Fiore M.F."/>
        </authorList>
    </citation>
    <scope>NUCLEOTIDE SEQUENCE [LARGE SCALE GENOMIC DNA]</scope>
    <source>
        <strain evidence="4">CENA303</strain>
    </source>
</reference>
<organism evidence="3 4">
    <name type="scientific">Cylindrospermopsis raciborskii CENA303</name>
    <dbReference type="NCBI Taxonomy" id="1170769"/>
    <lineage>
        <taxon>Bacteria</taxon>
        <taxon>Bacillati</taxon>
        <taxon>Cyanobacteriota</taxon>
        <taxon>Cyanophyceae</taxon>
        <taxon>Nostocales</taxon>
        <taxon>Aphanizomenonaceae</taxon>
        <taxon>Cylindrospermopsis</taxon>
    </lineage>
</organism>
<dbReference type="Pfam" id="PF13239">
    <property type="entry name" value="2TM"/>
    <property type="match status" value="1"/>
</dbReference>
<name>A0A1X4GJC9_9CYAN</name>
<evidence type="ECO:0000313" key="4">
    <source>
        <dbReference type="Proteomes" id="UP000192997"/>
    </source>
</evidence>
<keyword evidence="1" id="KW-0812">Transmembrane</keyword>
<accession>A0A1X4GJC9</accession>
<protein>
    <recommendedName>
        <fullName evidence="2">2TM domain-containing protein</fullName>
    </recommendedName>
</protein>
<keyword evidence="1" id="KW-0472">Membrane</keyword>
<feature type="transmembrane region" description="Helical" evidence="1">
    <location>
        <begin position="86"/>
        <end position="103"/>
    </location>
</feature>
<dbReference type="InterPro" id="IPR025698">
    <property type="entry name" value="2TM_dom"/>
</dbReference>
<feature type="domain" description="2TM" evidence="2">
    <location>
        <begin position="70"/>
        <end position="150"/>
    </location>
</feature>
<dbReference type="Proteomes" id="UP000192997">
    <property type="component" value="Unassembled WGS sequence"/>
</dbReference>
<sequence>MTSESNKLHFYTQEEVQEILNLAIARQSKDISQEFSYQQILEIAKELQIEPEAVLQAKTDWLAQQSETQQRKAFDTYRQNKLNKRIGNYIIVNTFFVLTNLIGSASLTWSLYILMFSGLVVLVEVWKTFGNKGEEYEAAFQKWNRQHQIKQTVNTVISAVINKWFQPRG</sequence>
<gene>
    <name evidence="3" type="ORF">B7O87_01475</name>
</gene>
<comment type="caution">
    <text evidence="3">The sequence shown here is derived from an EMBL/GenBank/DDBJ whole genome shotgun (WGS) entry which is preliminary data.</text>
</comment>